<reference evidence="1" key="1">
    <citation type="submission" date="2023-10" db="EMBL/GenBank/DDBJ databases">
        <authorList>
            <person name="Chen Y."/>
            <person name="Shah S."/>
            <person name="Dougan E. K."/>
            <person name="Thang M."/>
            <person name="Chan C."/>
        </authorList>
    </citation>
    <scope>NUCLEOTIDE SEQUENCE [LARGE SCALE GENOMIC DNA]</scope>
</reference>
<organism evidence="1 2">
    <name type="scientific">Prorocentrum cordatum</name>
    <dbReference type="NCBI Taxonomy" id="2364126"/>
    <lineage>
        <taxon>Eukaryota</taxon>
        <taxon>Sar</taxon>
        <taxon>Alveolata</taxon>
        <taxon>Dinophyceae</taxon>
        <taxon>Prorocentrales</taxon>
        <taxon>Prorocentraceae</taxon>
        <taxon>Prorocentrum</taxon>
    </lineage>
</organism>
<evidence type="ECO:0000313" key="1">
    <source>
        <dbReference type="EMBL" id="CAK0815539.1"/>
    </source>
</evidence>
<dbReference type="Proteomes" id="UP001189429">
    <property type="component" value="Unassembled WGS sequence"/>
</dbReference>
<feature type="non-terminal residue" evidence="1">
    <location>
        <position position="224"/>
    </location>
</feature>
<evidence type="ECO:0008006" key="3">
    <source>
        <dbReference type="Google" id="ProtNLM"/>
    </source>
</evidence>
<proteinExistence type="predicted"/>
<protein>
    <recommendedName>
        <fullName evidence="3">RING-type E3 ubiquitin transferase</fullName>
    </recommendedName>
</protein>
<dbReference type="EMBL" id="CAUYUJ010005947">
    <property type="protein sequence ID" value="CAK0815539.1"/>
    <property type="molecule type" value="Genomic_DNA"/>
</dbReference>
<evidence type="ECO:0000313" key="2">
    <source>
        <dbReference type="Proteomes" id="UP001189429"/>
    </source>
</evidence>
<accession>A0ABN9RD67</accession>
<name>A0ABN9RD67_9DINO</name>
<sequence>MCWLDFAVLSPHEGPLLERLGRTAHFCGAEDALRALLALCATSSFCAVLVPLLAQRLATVPRTALSEADDAGVHQVALSLLLEPGAGPALDAVRAREGLWESLYLPEEVAGEAEDELDAAGPLRASVAGAFAEAAGARGWRVVAEGADLLDGFYRCALLLEMPDGRRAAVDVDPEAPPWVLTPADVRRRLKHRHLGLHGLEVVWARCCDWDGVGPGEERLRAAE</sequence>
<keyword evidence="2" id="KW-1185">Reference proteome</keyword>
<comment type="caution">
    <text evidence="1">The sequence shown here is derived from an EMBL/GenBank/DDBJ whole genome shotgun (WGS) entry which is preliminary data.</text>
</comment>
<gene>
    <name evidence="1" type="ORF">PCOR1329_LOCUS18804</name>
</gene>